<accession>A0A0F3MG41</accession>
<dbReference type="RefSeq" id="WP_045797618.1">
    <property type="nucleotide sequence ID" value="NZ_LANP01000041.1"/>
</dbReference>
<proteinExistence type="predicted"/>
<dbReference type="PATRIC" id="fig|1359168.3.peg.984"/>
<comment type="caution">
    <text evidence="1">The sequence shown here is derived from an EMBL/GenBank/DDBJ whole genome shotgun (WGS) entry which is preliminary data.</text>
</comment>
<organism evidence="1 2">
    <name type="scientific">Orientia chuto str. Dubai</name>
    <dbReference type="NCBI Taxonomy" id="1359168"/>
    <lineage>
        <taxon>Bacteria</taxon>
        <taxon>Pseudomonadati</taxon>
        <taxon>Pseudomonadota</taxon>
        <taxon>Alphaproteobacteria</taxon>
        <taxon>Rickettsiales</taxon>
        <taxon>Rickettsiaceae</taxon>
        <taxon>Rickettsieae</taxon>
        <taxon>Orientia</taxon>
    </lineage>
</organism>
<name>A0A0F3MG41_9RICK</name>
<protein>
    <submittedName>
        <fullName evidence="1">Uncharacterized protein</fullName>
    </submittedName>
</protein>
<evidence type="ECO:0000313" key="1">
    <source>
        <dbReference type="EMBL" id="KJV54611.1"/>
    </source>
</evidence>
<dbReference type="OrthoDB" id="10002722at2"/>
<dbReference type="Proteomes" id="UP000033616">
    <property type="component" value="Unassembled WGS sequence"/>
</dbReference>
<dbReference type="EMBL" id="LANP01000041">
    <property type="protein sequence ID" value="KJV54611.1"/>
    <property type="molecule type" value="Genomic_DNA"/>
</dbReference>
<sequence>MYSVSSQQLSTPSNRNNSAEIVRLADSFISKKCGNNTLILIGWDDDTYFNMYTQISNSHRTRGQSVNYYMLSGKSIVLEYLNHRPQERDNTLYTVEEFNYNQLMGIVVKHDKEYIDPPQAKSFENKSLTVVSNNLAEDVTEQIQTFTQDDRISYYSNNINIFNDVDGFQREFASELGLAIVSYE</sequence>
<keyword evidence="2" id="KW-1185">Reference proteome</keyword>
<dbReference type="AlphaFoldDB" id="A0A0F3MG41"/>
<reference evidence="1 2" key="1">
    <citation type="submission" date="2015-02" db="EMBL/GenBank/DDBJ databases">
        <title>Genome Sequencing of Rickettsiales.</title>
        <authorList>
            <person name="Daugherty S.C."/>
            <person name="Su Q."/>
            <person name="Abolude K."/>
            <person name="Beier-Sexton M."/>
            <person name="Carlyon J.A."/>
            <person name="Carter R."/>
            <person name="Day N.P."/>
            <person name="Dumler S.J."/>
            <person name="Dyachenko V."/>
            <person name="Godinez A."/>
            <person name="Kurtti T.J."/>
            <person name="Lichay M."/>
            <person name="Mullins K.E."/>
            <person name="Ott S."/>
            <person name="Pappas-Brown V."/>
            <person name="Paris D.H."/>
            <person name="Patel P."/>
            <person name="Richards A.L."/>
            <person name="Sadzewicz L."/>
            <person name="Sears K."/>
            <person name="Seidman D."/>
            <person name="Sengamalay N."/>
            <person name="Stenos J."/>
            <person name="Tallon L.J."/>
            <person name="Vincent G."/>
            <person name="Fraser C.M."/>
            <person name="Munderloh U."/>
            <person name="Dunning-Hotopp J.C."/>
        </authorList>
    </citation>
    <scope>NUCLEOTIDE SEQUENCE [LARGE SCALE GENOMIC DNA]</scope>
    <source>
        <strain evidence="1 2">Fuller</strain>
    </source>
</reference>
<gene>
    <name evidence="1" type="ORF">OCHUTO_1115</name>
</gene>
<evidence type="ECO:0000313" key="2">
    <source>
        <dbReference type="Proteomes" id="UP000033616"/>
    </source>
</evidence>